<reference evidence="1 2" key="1">
    <citation type="submission" date="2019-03" db="EMBL/GenBank/DDBJ databases">
        <title>Single cell metagenomics reveals metabolic interactions within the superorganism composed of flagellate Streblomastix strix and complex community of Bacteroidetes bacteria on its surface.</title>
        <authorList>
            <person name="Treitli S.C."/>
            <person name="Kolisko M."/>
            <person name="Husnik F."/>
            <person name="Keeling P."/>
            <person name="Hampl V."/>
        </authorList>
    </citation>
    <scope>NUCLEOTIDE SEQUENCE [LARGE SCALE GENOMIC DNA]</scope>
    <source>
        <strain evidence="1">ST1C</strain>
    </source>
</reference>
<name>A0A5J4U133_9EUKA</name>
<gene>
    <name evidence="1" type="ORF">EZS28_040520</name>
</gene>
<dbReference type="AlphaFoldDB" id="A0A5J4U133"/>
<sequence length="142" mass="16121">MIPSSPNTNACLLNGYNSSGKLSSRQGISLEQVNRANALRSKTIPNVYIKNFKTKLTSISLSISQKTFPIYYYKTNFCTVFFIMKTHMQLLNQHSLLLQSITHSRKSQCFSLRKDQAMSIQKKCYKASHVLVKAMVSIDAYV</sequence>
<accession>A0A5J4U133</accession>
<comment type="caution">
    <text evidence="1">The sequence shown here is derived from an EMBL/GenBank/DDBJ whole genome shotgun (WGS) entry which is preliminary data.</text>
</comment>
<evidence type="ECO:0000313" key="1">
    <source>
        <dbReference type="EMBL" id="KAA6363953.1"/>
    </source>
</evidence>
<proteinExistence type="predicted"/>
<dbReference type="Proteomes" id="UP000324800">
    <property type="component" value="Unassembled WGS sequence"/>
</dbReference>
<dbReference type="EMBL" id="SNRW01022251">
    <property type="protein sequence ID" value="KAA6363953.1"/>
    <property type="molecule type" value="Genomic_DNA"/>
</dbReference>
<evidence type="ECO:0000313" key="2">
    <source>
        <dbReference type="Proteomes" id="UP000324800"/>
    </source>
</evidence>
<organism evidence="1 2">
    <name type="scientific">Streblomastix strix</name>
    <dbReference type="NCBI Taxonomy" id="222440"/>
    <lineage>
        <taxon>Eukaryota</taxon>
        <taxon>Metamonada</taxon>
        <taxon>Preaxostyla</taxon>
        <taxon>Oxymonadida</taxon>
        <taxon>Streblomastigidae</taxon>
        <taxon>Streblomastix</taxon>
    </lineage>
</organism>
<protein>
    <submittedName>
        <fullName evidence="1">Uncharacterized protein</fullName>
    </submittedName>
</protein>